<evidence type="ECO:0000256" key="8">
    <source>
        <dbReference type="ARBA" id="ARBA00022777"/>
    </source>
</evidence>
<keyword evidence="9 12" id="KW-1133">Transmembrane helix</keyword>
<evidence type="ECO:0000256" key="10">
    <source>
        <dbReference type="ARBA" id="ARBA00023136"/>
    </source>
</evidence>
<protein>
    <submittedName>
        <fullName evidence="16">PTS glucose transporter subunit IICBA</fullName>
    </submittedName>
</protein>
<dbReference type="SUPFAM" id="SSF51261">
    <property type="entry name" value="Duplicated hybrid motif"/>
    <property type="match status" value="1"/>
</dbReference>
<keyword evidence="3" id="KW-1003">Cell membrane</keyword>
<dbReference type="CDD" id="cd00212">
    <property type="entry name" value="PTS_IIB_glc"/>
    <property type="match status" value="1"/>
</dbReference>
<evidence type="ECO:0000256" key="5">
    <source>
        <dbReference type="ARBA" id="ARBA00022679"/>
    </source>
</evidence>
<dbReference type="PROSITE" id="PS51093">
    <property type="entry name" value="PTS_EIIA_TYPE_1"/>
    <property type="match status" value="1"/>
</dbReference>
<dbReference type="GO" id="GO:0090563">
    <property type="term" value="F:protein-phosphocysteine-sugar phosphotransferase activity"/>
    <property type="evidence" value="ECO:0007669"/>
    <property type="project" value="TreeGrafter"/>
</dbReference>
<dbReference type="FunFam" id="2.70.70.10:FF:000001">
    <property type="entry name" value="PTS system glucose-specific IIA component"/>
    <property type="match status" value="1"/>
</dbReference>
<feature type="transmembrane region" description="Helical" evidence="12">
    <location>
        <begin position="66"/>
        <end position="84"/>
    </location>
</feature>
<feature type="active site" description="Phosphocysteine intermediate; for EIIB activity" evidence="11">
    <location>
        <position position="450"/>
    </location>
</feature>
<dbReference type="PROSITE" id="PS51103">
    <property type="entry name" value="PTS_EIIC_TYPE_1"/>
    <property type="match status" value="1"/>
</dbReference>
<reference evidence="16 17" key="1">
    <citation type="submission" date="2018-10" db="EMBL/GenBank/DDBJ databases">
        <title>Draft genome sequence of Bacillus salarius IM0101, isolated from a hypersaline soil in Inner Mongolia, China.</title>
        <authorList>
            <person name="Yamprayoonswat W."/>
            <person name="Boonvisut S."/>
            <person name="Jumpathong W."/>
            <person name="Sittihan S."/>
            <person name="Ruangsuj P."/>
            <person name="Wanthongcharoen S."/>
            <person name="Thongpramul N."/>
            <person name="Pimmason S."/>
            <person name="Yu B."/>
            <person name="Yasawong M."/>
        </authorList>
    </citation>
    <scope>NUCLEOTIDE SEQUENCE [LARGE SCALE GENOMIC DNA]</scope>
    <source>
        <strain evidence="16 17">IM0101</strain>
    </source>
</reference>
<dbReference type="GO" id="GO:0008982">
    <property type="term" value="F:protein-N(PI)-phosphohistidine-sugar phosphotransferase activity"/>
    <property type="evidence" value="ECO:0007669"/>
    <property type="project" value="InterPro"/>
</dbReference>
<dbReference type="InterPro" id="IPR036878">
    <property type="entry name" value="Glu_permease_IIB"/>
</dbReference>
<dbReference type="GO" id="GO:1904659">
    <property type="term" value="P:D-glucose transmembrane transport"/>
    <property type="evidence" value="ECO:0007669"/>
    <property type="project" value="InterPro"/>
</dbReference>
<feature type="domain" description="PTS EIIA type-1" evidence="13">
    <location>
        <begin position="554"/>
        <end position="658"/>
    </location>
</feature>
<evidence type="ECO:0000259" key="13">
    <source>
        <dbReference type="PROSITE" id="PS51093"/>
    </source>
</evidence>
<evidence type="ECO:0000256" key="9">
    <source>
        <dbReference type="ARBA" id="ARBA00022989"/>
    </source>
</evidence>
<evidence type="ECO:0000259" key="14">
    <source>
        <dbReference type="PROSITE" id="PS51098"/>
    </source>
</evidence>
<comment type="subcellular location">
    <subcellularLocation>
        <location evidence="1">Cell membrane</location>
        <topology evidence="1">Multi-pass membrane protein</topology>
    </subcellularLocation>
</comment>
<dbReference type="GO" id="GO:0055056">
    <property type="term" value="F:D-glucose transmembrane transporter activity"/>
    <property type="evidence" value="ECO:0007669"/>
    <property type="project" value="InterPro"/>
</dbReference>
<dbReference type="RefSeq" id="WP_125559544.1">
    <property type="nucleotide sequence ID" value="NZ_RBVX01000029.1"/>
</dbReference>
<dbReference type="SUPFAM" id="SSF55604">
    <property type="entry name" value="Glucose permease domain IIB"/>
    <property type="match status" value="1"/>
</dbReference>
<feature type="transmembrane region" description="Helical" evidence="12">
    <location>
        <begin position="89"/>
        <end position="108"/>
    </location>
</feature>
<feature type="transmembrane region" description="Helical" evidence="12">
    <location>
        <begin position="380"/>
        <end position="402"/>
    </location>
</feature>
<keyword evidence="10 12" id="KW-0472">Membrane</keyword>
<dbReference type="PROSITE" id="PS00371">
    <property type="entry name" value="PTS_EIIA_TYPE_1_HIS"/>
    <property type="match status" value="1"/>
</dbReference>
<sequence length="685" mass="74020">MWKKLFGLLQRIGRALMLPVALLPAAGLLLAFGTAIQEDNMVNIMPFLDADVFVFVSELMKEAGNVVFDNLAVLFAVGVALGLANNDGVAGLAALIGFFIINVTMGVSEGVTADMTADNPAYAEILGIPTLQTGVFGGIIAGILGAFMYNRYYNIELPQYLGFFAGKRFVPIATAFGGLIVGGILTFVWPPVQELLNSMSYLVTESNTTLSTFIFGVIERALIPFGLHHVFYNPFWYEFGTYVNAAGETITGDQQIFFAQYADGVEEFTAGTFMTGKFPFMMFGLPAAALAIYHCAKPAKKKYVAGIMGSAALTSFLTGITEPLEFSFLFVAPILFGIHTIFAGLSFMTMHLLDVKIGMTFSGGVIDYFLFGIVPNTTAWWLVIPVGLCFALIYYFGFRFAIQKFNLMTPGREEDSEDTPDNSAANAGDLPYNVLEAFGGKENLKNLDACITRLRITVNDKEEVDKARLKQLGASGVMEVGQNVQAIFGPKSDAIKSQMQDIIEGRVPAKPVEETPEIDPKKEAEPAVKIDAGSPISVGSVVNGEVISMDDVPDEVFAGKMMGDGFAMKPEDGEFVAPVDGTINNVFPTKHAIGIKTEDGLEILVHIGLDTVNMQGEGFEVHVGEGDTVKQGQPLVTADLTLIEEKAKSTITPVVFTNLSENQSMSLKKKEAVTKEETSIAEIQE</sequence>
<comment type="caution">
    <text evidence="16">The sequence shown here is derived from an EMBL/GenBank/DDBJ whole genome shotgun (WGS) entry which is preliminary data.</text>
</comment>
<evidence type="ECO:0000256" key="11">
    <source>
        <dbReference type="PROSITE-ProRule" id="PRU00421"/>
    </source>
</evidence>
<dbReference type="Gene3D" id="2.70.70.10">
    <property type="entry name" value="Glucose Permease (Domain IIA)"/>
    <property type="match status" value="1"/>
</dbReference>
<evidence type="ECO:0000313" key="17">
    <source>
        <dbReference type="Proteomes" id="UP000275076"/>
    </source>
</evidence>
<dbReference type="InterPro" id="IPR018113">
    <property type="entry name" value="PTrfase_EIIB_Cys"/>
</dbReference>
<dbReference type="InterPro" id="IPR001127">
    <property type="entry name" value="PTS_EIIA_1_perm"/>
</dbReference>
<keyword evidence="5" id="KW-0808">Transferase</keyword>
<dbReference type="Pfam" id="PF00358">
    <property type="entry name" value="PTS_EIIA_1"/>
    <property type="match status" value="1"/>
</dbReference>
<name>A0A428MY11_9BACI</name>
<dbReference type="InterPro" id="IPR001996">
    <property type="entry name" value="PTS_IIB_1"/>
</dbReference>
<feature type="transmembrane region" description="Helical" evidence="12">
    <location>
        <begin position="128"/>
        <end position="149"/>
    </location>
</feature>
<feature type="domain" description="PTS EIIB type-1" evidence="14">
    <location>
        <begin position="428"/>
        <end position="509"/>
    </location>
</feature>
<dbReference type="GO" id="GO:0009401">
    <property type="term" value="P:phosphoenolpyruvate-dependent sugar phosphotransferase system"/>
    <property type="evidence" value="ECO:0007669"/>
    <property type="project" value="UniProtKB-KW"/>
</dbReference>
<dbReference type="InterPro" id="IPR013013">
    <property type="entry name" value="PTS_EIIC_1"/>
</dbReference>
<dbReference type="Gene3D" id="3.30.1360.60">
    <property type="entry name" value="Glucose permease domain IIB"/>
    <property type="match status" value="1"/>
</dbReference>
<dbReference type="Proteomes" id="UP000275076">
    <property type="component" value="Unassembled WGS sequence"/>
</dbReference>
<evidence type="ECO:0000259" key="15">
    <source>
        <dbReference type="PROSITE" id="PS51103"/>
    </source>
</evidence>
<feature type="transmembrane region" description="Helical" evidence="12">
    <location>
        <begin position="357"/>
        <end position="374"/>
    </location>
</feature>
<feature type="transmembrane region" description="Helical" evidence="12">
    <location>
        <begin position="169"/>
        <end position="189"/>
    </location>
</feature>
<feature type="domain" description="PTS EIIC type-1" evidence="15">
    <location>
        <begin position="3"/>
        <end position="414"/>
    </location>
</feature>
<dbReference type="AlphaFoldDB" id="A0A428MY11"/>
<evidence type="ECO:0000256" key="7">
    <source>
        <dbReference type="ARBA" id="ARBA00022692"/>
    </source>
</evidence>
<dbReference type="InterPro" id="IPR003352">
    <property type="entry name" value="PTS_EIIC"/>
</dbReference>
<dbReference type="CDD" id="cd00210">
    <property type="entry name" value="PTS_IIA_glc"/>
    <property type="match status" value="1"/>
</dbReference>
<dbReference type="Pfam" id="PF00367">
    <property type="entry name" value="PTS_EIIB"/>
    <property type="match status" value="1"/>
</dbReference>
<feature type="transmembrane region" description="Helical" evidence="12">
    <location>
        <begin position="278"/>
        <end position="296"/>
    </location>
</feature>
<dbReference type="PANTHER" id="PTHR30009">
    <property type="entry name" value="CYTOCHROME C-TYPE SYNTHESIS PROTEIN AND PTS TRANSMEMBRANE COMPONENT"/>
    <property type="match status" value="1"/>
</dbReference>
<dbReference type="PROSITE" id="PS01035">
    <property type="entry name" value="PTS_EIIB_TYPE_1_CYS"/>
    <property type="match status" value="1"/>
</dbReference>
<feature type="transmembrane region" description="Helical" evidence="12">
    <location>
        <begin position="326"/>
        <end position="345"/>
    </location>
</feature>
<keyword evidence="8" id="KW-0418">Kinase</keyword>
<keyword evidence="6" id="KW-0598">Phosphotransferase system</keyword>
<dbReference type="NCBIfam" id="TIGR02002">
    <property type="entry name" value="PTS-II-BC-glcB"/>
    <property type="match status" value="1"/>
</dbReference>
<dbReference type="OrthoDB" id="9764327at2"/>
<evidence type="ECO:0000256" key="3">
    <source>
        <dbReference type="ARBA" id="ARBA00022475"/>
    </source>
</evidence>
<dbReference type="InterPro" id="IPR050429">
    <property type="entry name" value="PTS_Glucose_EIICBA"/>
</dbReference>
<feature type="transmembrane region" description="Helical" evidence="12">
    <location>
        <begin position="303"/>
        <end position="320"/>
    </location>
</feature>
<dbReference type="EMBL" id="RBVX01000029">
    <property type="protein sequence ID" value="RSL31053.1"/>
    <property type="molecule type" value="Genomic_DNA"/>
</dbReference>
<feature type="transmembrane region" description="Helical" evidence="12">
    <location>
        <begin position="12"/>
        <end position="36"/>
    </location>
</feature>
<keyword evidence="7 12" id="KW-0812">Transmembrane</keyword>
<dbReference type="FunFam" id="3.30.1360.60:FF:000001">
    <property type="entry name" value="PTS system glucose-specific IIBC component PtsG"/>
    <property type="match status" value="1"/>
</dbReference>
<dbReference type="NCBIfam" id="TIGR00826">
    <property type="entry name" value="EIIB_glc"/>
    <property type="match status" value="1"/>
</dbReference>
<keyword evidence="4 16" id="KW-0762">Sugar transport</keyword>
<dbReference type="PANTHER" id="PTHR30009:SF20">
    <property type="entry name" value="PTS SYSTEM GLUCOSE-SPECIFIC EIICB COMPONENT-RELATED"/>
    <property type="match status" value="1"/>
</dbReference>
<dbReference type="InterPro" id="IPR011299">
    <property type="entry name" value="PTS_IIBC_glc"/>
</dbReference>
<dbReference type="GO" id="GO:0005886">
    <property type="term" value="C:plasma membrane"/>
    <property type="evidence" value="ECO:0007669"/>
    <property type="project" value="UniProtKB-SubCell"/>
</dbReference>
<evidence type="ECO:0000256" key="6">
    <source>
        <dbReference type="ARBA" id="ARBA00022683"/>
    </source>
</evidence>
<dbReference type="NCBIfam" id="TIGR00830">
    <property type="entry name" value="PTBA"/>
    <property type="match status" value="1"/>
</dbReference>
<evidence type="ECO:0000256" key="12">
    <source>
        <dbReference type="SAM" id="Phobius"/>
    </source>
</evidence>
<dbReference type="InterPro" id="IPR011055">
    <property type="entry name" value="Dup_hybrid_motif"/>
</dbReference>
<accession>A0A428MY11</accession>
<proteinExistence type="predicted"/>
<keyword evidence="17" id="KW-1185">Reference proteome</keyword>
<evidence type="ECO:0000256" key="2">
    <source>
        <dbReference type="ARBA" id="ARBA00022448"/>
    </source>
</evidence>
<keyword evidence="2" id="KW-0813">Transport</keyword>
<gene>
    <name evidence="16" type="ORF">D7Z54_23200</name>
</gene>
<organism evidence="16 17">
    <name type="scientific">Salibacterium salarium</name>
    <dbReference type="NCBI Taxonomy" id="284579"/>
    <lineage>
        <taxon>Bacteria</taxon>
        <taxon>Bacillati</taxon>
        <taxon>Bacillota</taxon>
        <taxon>Bacilli</taxon>
        <taxon>Bacillales</taxon>
        <taxon>Bacillaceae</taxon>
    </lineage>
</organism>
<evidence type="ECO:0000313" key="16">
    <source>
        <dbReference type="EMBL" id="RSL31053.1"/>
    </source>
</evidence>
<evidence type="ECO:0000256" key="1">
    <source>
        <dbReference type="ARBA" id="ARBA00004651"/>
    </source>
</evidence>
<evidence type="ECO:0000256" key="4">
    <source>
        <dbReference type="ARBA" id="ARBA00022597"/>
    </source>
</evidence>
<dbReference type="GO" id="GO:0016301">
    <property type="term" value="F:kinase activity"/>
    <property type="evidence" value="ECO:0007669"/>
    <property type="project" value="UniProtKB-KW"/>
</dbReference>
<dbReference type="PROSITE" id="PS51098">
    <property type="entry name" value="PTS_EIIB_TYPE_1"/>
    <property type="match status" value="1"/>
</dbReference>
<dbReference type="Pfam" id="PF02378">
    <property type="entry name" value="PTS_EIIC"/>
    <property type="match status" value="1"/>
</dbReference>